<evidence type="ECO:0000313" key="3">
    <source>
        <dbReference type="Proteomes" id="UP000524404"/>
    </source>
</evidence>
<comment type="caution">
    <text evidence="2">The sequence shown here is derived from an EMBL/GenBank/DDBJ whole genome shotgun (WGS) entry which is preliminary data.</text>
</comment>
<feature type="transmembrane region" description="Helical" evidence="1">
    <location>
        <begin position="51"/>
        <end position="73"/>
    </location>
</feature>
<name>A0A841EPC7_9BACT</name>
<dbReference type="RefSeq" id="WP_184131840.1">
    <property type="nucleotide sequence ID" value="NZ_JACHKT010000006.1"/>
</dbReference>
<dbReference type="AlphaFoldDB" id="A0A841EPC7"/>
<feature type="transmembrane region" description="Helical" evidence="1">
    <location>
        <begin position="20"/>
        <end position="39"/>
    </location>
</feature>
<organism evidence="2 3">
    <name type="scientific">Arcicella rosea</name>
    <dbReference type="NCBI Taxonomy" id="502909"/>
    <lineage>
        <taxon>Bacteria</taxon>
        <taxon>Pseudomonadati</taxon>
        <taxon>Bacteroidota</taxon>
        <taxon>Cytophagia</taxon>
        <taxon>Cytophagales</taxon>
        <taxon>Flectobacillaceae</taxon>
        <taxon>Arcicella</taxon>
    </lineage>
</organism>
<dbReference type="EMBL" id="JACHKT010000006">
    <property type="protein sequence ID" value="MBB6002578.1"/>
    <property type="molecule type" value="Genomic_DNA"/>
</dbReference>
<dbReference type="InterPro" id="IPR032809">
    <property type="entry name" value="Put_HupE_UreJ"/>
</dbReference>
<reference evidence="2 3" key="1">
    <citation type="submission" date="2020-08" db="EMBL/GenBank/DDBJ databases">
        <title>Functional genomics of gut bacteria from endangered species of beetles.</title>
        <authorList>
            <person name="Carlos-Shanley C."/>
        </authorList>
    </citation>
    <scope>NUCLEOTIDE SEQUENCE [LARGE SCALE GENOMIC DNA]</scope>
    <source>
        <strain evidence="2 3">S00070</strain>
    </source>
</reference>
<proteinExistence type="predicted"/>
<gene>
    <name evidence="2" type="ORF">HNP25_001230</name>
</gene>
<keyword evidence="1" id="KW-1133">Transmembrane helix</keyword>
<dbReference type="Pfam" id="PF13795">
    <property type="entry name" value="HupE_UreJ_2"/>
    <property type="match status" value="1"/>
</dbReference>
<sequence>MNRTILGKTTTLYSRGKGIVGFYILFILTLLLPAMLLVENKQWGKADNYQAILLNLFRIVTAFTIGHSLTLFFQNSLFCWFVV</sequence>
<evidence type="ECO:0000313" key="2">
    <source>
        <dbReference type="EMBL" id="MBB6002578.1"/>
    </source>
</evidence>
<keyword evidence="3" id="KW-1185">Reference proteome</keyword>
<evidence type="ECO:0000256" key="1">
    <source>
        <dbReference type="SAM" id="Phobius"/>
    </source>
</evidence>
<dbReference type="Proteomes" id="UP000524404">
    <property type="component" value="Unassembled WGS sequence"/>
</dbReference>
<accession>A0A841EPC7</accession>
<protein>
    <submittedName>
        <fullName evidence="2">Uncharacterized protein</fullName>
    </submittedName>
</protein>
<keyword evidence="1" id="KW-0812">Transmembrane</keyword>
<keyword evidence="1" id="KW-0472">Membrane</keyword>